<dbReference type="InterPro" id="IPR012337">
    <property type="entry name" value="RNaseH-like_sf"/>
</dbReference>
<dbReference type="InterPro" id="IPR036397">
    <property type="entry name" value="RNaseH_sf"/>
</dbReference>
<dbReference type="SUPFAM" id="SSF53098">
    <property type="entry name" value="Ribonuclease H-like"/>
    <property type="match status" value="1"/>
</dbReference>
<proteinExistence type="predicted"/>
<dbReference type="EMBL" id="JABEZZ010000003">
    <property type="protein sequence ID" value="MBA0582529.1"/>
    <property type="molecule type" value="Genomic_DNA"/>
</dbReference>
<dbReference type="Proteomes" id="UP000593578">
    <property type="component" value="Unassembled WGS sequence"/>
</dbReference>
<dbReference type="GO" id="GO:0004523">
    <property type="term" value="F:RNA-DNA hybrid ribonuclease activity"/>
    <property type="evidence" value="ECO:0007669"/>
    <property type="project" value="InterPro"/>
</dbReference>
<dbReference type="Gene3D" id="3.30.420.10">
    <property type="entry name" value="Ribonuclease H-like superfamily/Ribonuclease H"/>
    <property type="match status" value="1"/>
</dbReference>
<accession>A0A7J8NZU9</accession>
<reference evidence="2 3" key="1">
    <citation type="journal article" date="2019" name="Genome Biol. Evol.">
        <title>Insights into the evolution of the New World diploid cottons (Gossypium, subgenus Houzingenia) based on genome sequencing.</title>
        <authorList>
            <person name="Grover C.E."/>
            <person name="Arick M.A. 2nd"/>
            <person name="Thrash A."/>
            <person name="Conover J.L."/>
            <person name="Sanders W.S."/>
            <person name="Peterson D.G."/>
            <person name="Frelichowski J.E."/>
            <person name="Scheffler J.A."/>
            <person name="Scheffler B.E."/>
            <person name="Wendel J.F."/>
        </authorList>
    </citation>
    <scope>NUCLEOTIDE SEQUENCE [LARGE SCALE GENOMIC DNA]</scope>
    <source>
        <strain evidence="2">8</strain>
        <tissue evidence="2">Leaf</tissue>
    </source>
</reference>
<gene>
    <name evidence="2" type="ORF">Gorai_024671</name>
</gene>
<organism evidence="2 3">
    <name type="scientific">Gossypium raimondii</name>
    <name type="common">Peruvian cotton</name>
    <name type="synonym">Gossypium klotzschianum subsp. raimondii</name>
    <dbReference type="NCBI Taxonomy" id="29730"/>
    <lineage>
        <taxon>Eukaryota</taxon>
        <taxon>Viridiplantae</taxon>
        <taxon>Streptophyta</taxon>
        <taxon>Embryophyta</taxon>
        <taxon>Tracheophyta</taxon>
        <taxon>Spermatophyta</taxon>
        <taxon>Magnoliopsida</taxon>
        <taxon>eudicotyledons</taxon>
        <taxon>Gunneridae</taxon>
        <taxon>Pentapetalae</taxon>
        <taxon>rosids</taxon>
        <taxon>malvids</taxon>
        <taxon>Malvales</taxon>
        <taxon>Malvaceae</taxon>
        <taxon>Malvoideae</taxon>
        <taxon>Gossypium</taxon>
    </lineage>
</organism>
<sequence>WITSRTRFRRWSRVRGVTTGVYEKDRGARGTQNGIFCGNFKGVMIPTDSLEVVKAIQDFSLADSNSTLIRRIHQLLANVGHWVMQHIPRELNEIANCMAKLAFDTGQNLTMFEKIPKEALAISPIVKTSVSLAQKS</sequence>
<name>A0A7J8NZU9_GOSRA</name>
<dbReference type="InterPro" id="IPR002156">
    <property type="entry name" value="RNaseH_domain"/>
</dbReference>
<evidence type="ECO:0000313" key="2">
    <source>
        <dbReference type="EMBL" id="MBA0582529.1"/>
    </source>
</evidence>
<dbReference type="GO" id="GO:0003676">
    <property type="term" value="F:nucleic acid binding"/>
    <property type="evidence" value="ECO:0007669"/>
    <property type="project" value="InterPro"/>
</dbReference>
<dbReference type="Pfam" id="PF13456">
    <property type="entry name" value="RVT_3"/>
    <property type="match status" value="1"/>
</dbReference>
<comment type="caution">
    <text evidence="2">The sequence shown here is derived from an EMBL/GenBank/DDBJ whole genome shotgun (WGS) entry which is preliminary data.</text>
</comment>
<protein>
    <recommendedName>
        <fullName evidence="1">RNase H type-1 domain-containing protein</fullName>
    </recommendedName>
</protein>
<feature type="non-terminal residue" evidence="2">
    <location>
        <position position="136"/>
    </location>
</feature>
<evidence type="ECO:0000259" key="1">
    <source>
        <dbReference type="Pfam" id="PF13456"/>
    </source>
</evidence>
<feature type="non-terminal residue" evidence="2">
    <location>
        <position position="1"/>
    </location>
</feature>
<evidence type="ECO:0000313" key="3">
    <source>
        <dbReference type="Proteomes" id="UP000593578"/>
    </source>
</evidence>
<dbReference type="AlphaFoldDB" id="A0A7J8NZU9"/>
<feature type="domain" description="RNase H type-1" evidence="1">
    <location>
        <begin position="40"/>
        <end position="102"/>
    </location>
</feature>